<dbReference type="PANTHER" id="PTHR40393:SF1">
    <property type="entry name" value="LYSINE BIOSYNTHESIS PROTEIN-RELATED"/>
    <property type="match status" value="1"/>
</dbReference>
<dbReference type="InterPro" id="IPR005906">
    <property type="entry name" value="LysW"/>
</dbReference>
<gene>
    <name evidence="1" type="ORF">A4R35_10815</name>
</gene>
<proteinExistence type="predicted"/>
<sequence>MVALCPECEAEIDLQNRLVGEIVYCPDCNAELEVTNLEQPAVALAPRVEEDWGE</sequence>
<evidence type="ECO:0000313" key="2">
    <source>
        <dbReference type="Proteomes" id="UP000248706"/>
    </source>
</evidence>
<dbReference type="NCBIfam" id="TIGR01206">
    <property type="entry name" value="lysW"/>
    <property type="match status" value="1"/>
</dbReference>
<dbReference type="Proteomes" id="UP000248706">
    <property type="component" value="Unassembled WGS sequence"/>
</dbReference>
<comment type="caution">
    <text evidence="1">The sequence shown here is derived from an EMBL/GenBank/DDBJ whole genome shotgun (WGS) entry which is preliminary data.</text>
</comment>
<dbReference type="EMBL" id="MCIF01000002">
    <property type="protein sequence ID" value="RAQ96026.1"/>
    <property type="molecule type" value="Genomic_DNA"/>
</dbReference>
<keyword evidence="2" id="KW-1185">Reference proteome</keyword>
<protein>
    <submittedName>
        <fullName evidence="1">Lysine biosynthesis protein LysW</fullName>
    </submittedName>
</protein>
<name>A0A328VEC1_9CHLR</name>
<evidence type="ECO:0000313" key="1">
    <source>
        <dbReference type="EMBL" id="RAQ96026.1"/>
    </source>
</evidence>
<organism evidence="1 2">
    <name type="scientific">Thermogemmatispora tikiterensis</name>
    <dbReference type="NCBI Taxonomy" id="1825093"/>
    <lineage>
        <taxon>Bacteria</taxon>
        <taxon>Bacillati</taxon>
        <taxon>Chloroflexota</taxon>
        <taxon>Ktedonobacteria</taxon>
        <taxon>Thermogemmatisporales</taxon>
        <taxon>Thermogemmatisporaceae</taxon>
        <taxon>Thermogemmatispora</taxon>
    </lineage>
</organism>
<dbReference type="Pfam" id="PF21344">
    <property type="entry name" value="Zn_ribbon_LysW"/>
    <property type="match status" value="1"/>
</dbReference>
<dbReference type="PANTHER" id="PTHR40393">
    <property type="entry name" value="LYSINE BIOSYNTHESIS PROTEIN-RELATED-RELATED"/>
    <property type="match status" value="1"/>
</dbReference>
<dbReference type="Gene3D" id="2.20.28.160">
    <property type="match status" value="1"/>
</dbReference>
<dbReference type="SUPFAM" id="SSF161187">
    <property type="entry name" value="YfgJ-like"/>
    <property type="match status" value="1"/>
</dbReference>
<dbReference type="AlphaFoldDB" id="A0A328VEC1"/>
<accession>A0A328VEC1</accession>
<reference evidence="1 2" key="1">
    <citation type="submission" date="2016-08" db="EMBL/GenBank/DDBJ databases">
        <title>Analysis of Carbohydrate Active Enzymes in Thermogemmatispora T81 Reveals Carbohydrate Degradation Ability.</title>
        <authorList>
            <person name="Tomazini A."/>
            <person name="Lal S."/>
            <person name="Stott M."/>
            <person name="Henrissat B."/>
            <person name="Polikarpov I."/>
            <person name="Sparling R."/>
            <person name="Levin D.B."/>
        </authorList>
    </citation>
    <scope>NUCLEOTIDE SEQUENCE [LARGE SCALE GENOMIC DNA]</scope>
    <source>
        <strain evidence="1 2">T81</strain>
    </source>
</reference>
<dbReference type="OrthoDB" id="2628219at2"/>